<dbReference type="InterPro" id="IPR009030">
    <property type="entry name" value="Growth_fac_rcpt_cys_sf"/>
</dbReference>
<dbReference type="SUPFAM" id="SSF57184">
    <property type="entry name" value="Growth factor receptor domain"/>
    <property type="match status" value="3"/>
</dbReference>
<dbReference type="Pfam" id="PF07699">
    <property type="entry name" value="Ephrin_rec_like"/>
    <property type="match status" value="1"/>
</dbReference>
<organism evidence="6">
    <name type="scientific">uncultured marine group II/III euryarchaeote SAT1000_51_D10</name>
    <dbReference type="NCBI Taxonomy" id="1456587"/>
    <lineage>
        <taxon>Archaea</taxon>
        <taxon>Methanobacteriati</taxon>
        <taxon>Methanobacteriota</taxon>
        <taxon>environmental samples</taxon>
    </lineage>
</organism>
<dbReference type="InterPro" id="IPR011641">
    <property type="entry name" value="Tyr-kin_ephrin_A/B_rcpt-like"/>
</dbReference>
<keyword evidence="1" id="KW-0344">Guanine-nucleotide releasing factor</keyword>
<dbReference type="InterPro" id="IPR051553">
    <property type="entry name" value="Ran_GTPase-activating"/>
</dbReference>
<dbReference type="GO" id="GO:0005737">
    <property type="term" value="C:cytoplasm"/>
    <property type="evidence" value="ECO:0007669"/>
    <property type="project" value="TreeGrafter"/>
</dbReference>
<dbReference type="AlphaFoldDB" id="A0A075IC71"/>
<dbReference type="PRINTS" id="PR00633">
    <property type="entry name" value="RCCNDNSATION"/>
</dbReference>
<feature type="domain" description="Tyrosine-protein kinase ephrin type A/B receptor-like" evidence="4">
    <location>
        <begin position="487"/>
        <end position="523"/>
    </location>
</feature>
<dbReference type="SMART" id="SM01411">
    <property type="entry name" value="Ephrin_rec_like"/>
    <property type="match status" value="9"/>
</dbReference>
<evidence type="ECO:0000259" key="4">
    <source>
        <dbReference type="Pfam" id="PF07699"/>
    </source>
</evidence>
<dbReference type="GO" id="GO:0005085">
    <property type="term" value="F:guanyl-nucleotide exchange factor activity"/>
    <property type="evidence" value="ECO:0007669"/>
    <property type="project" value="TreeGrafter"/>
</dbReference>
<protein>
    <submittedName>
        <fullName evidence="6">RCC1 domain-containing protein</fullName>
    </submittedName>
</protein>
<accession>A0A075IC71</accession>
<evidence type="ECO:0000256" key="3">
    <source>
        <dbReference type="SAM" id="Phobius"/>
    </source>
</evidence>
<evidence type="ECO:0000259" key="5">
    <source>
        <dbReference type="Pfam" id="PF25390"/>
    </source>
</evidence>
<dbReference type="Gene3D" id="2.10.50.10">
    <property type="entry name" value="Tumor Necrosis Factor Receptor, subunit A, domain 2"/>
    <property type="match status" value="5"/>
</dbReference>
<dbReference type="Gene3D" id="2.130.10.30">
    <property type="entry name" value="Regulator of chromosome condensation 1/beta-lactamase-inhibitor protein II"/>
    <property type="match status" value="2"/>
</dbReference>
<dbReference type="Pfam" id="PF13540">
    <property type="entry name" value="RCC1_2"/>
    <property type="match status" value="2"/>
</dbReference>
<name>A0A075IC71_9EURY</name>
<keyword evidence="3" id="KW-0812">Transmembrane</keyword>
<dbReference type="InterPro" id="IPR000408">
    <property type="entry name" value="Reg_chr_condens"/>
</dbReference>
<dbReference type="PANTHER" id="PTHR45982">
    <property type="entry name" value="REGULATOR OF CHROMOSOME CONDENSATION"/>
    <property type="match status" value="1"/>
</dbReference>
<dbReference type="PROSITE" id="PS50012">
    <property type="entry name" value="RCC1_3"/>
    <property type="match status" value="5"/>
</dbReference>
<dbReference type="PANTHER" id="PTHR45982:SF1">
    <property type="entry name" value="REGULATOR OF CHROMOSOME CONDENSATION"/>
    <property type="match status" value="1"/>
</dbReference>
<evidence type="ECO:0000256" key="2">
    <source>
        <dbReference type="ARBA" id="ARBA00022737"/>
    </source>
</evidence>
<reference evidence="6" key="1">
    <citation type="journal article" date="2014" name="Genome Biol. Evol.">
        <title>Pangenome evidence for extensive interdomain horizontal transfer affecting lineage core and shell genes in uncultured planktonic thaumarchaeota and euryarchaeota.</title>
        <authorList>
            <person name="Deschamps P."/>
            <person name="Zivanovic Y."/>
            <person name="Moreira D."/>
            <person name="Rodriguez-Valera F."/>
            <person name="Lopez-Garcia P."/>
        </authorList>
    </citation>
    <scope>NUCLEOTIDE SEQUENCE</scope>
</reference>
<dbReference type="SUPFAM" id="SSF50985">
    <property type="entry name" value="RCC1/BLIP-II"/>
    <property type="match status" value="2"/>
</dbReference>
<dbReference type="Pfam" id="PF25390">
    <property type="entry name" value="WD40_RLD"/>
    <property type="match status" value="1"/>
</dbReference>
<proteinExistence type="predicted"/>
<dbReference type="InterPro" id="IPR058923">
    <property type="entry name" value="RCC1-like_dom"/>
</dbReference>
<feature type="transmembrane region" description="Helical" evidence="3">
    <location>
        <begin position="1029"/>
        <end position="1049"/>
    </location>
</feature>
<feature type="domain" description="RCC1-like" evidence="5">
    <location>
        <begin position="179"/>
        <end position="432"/>
    </location>
</feature>
<keyword evidence="2" id="KW-0677">Repeat</keyword>
<evidence type="ECO:0000256" key="1">
    <source>
        <dbReference type="ARBA" id="ARBA00022658"/>
    </source>
</evidence>
<evidence type="ECO:0000313" key="6">
    <source>
        <dbReference type="EMBL" id="AIF25469.1"/>
    </source>
</evidence>
<keyword evidence="3" id="KW-1133">Transmembrane helix</keyword>
<keyword evidence="3" id="KW-0472">Membrane</keyword>
<sequence length="1064" mass="112901">MENVFFHIRTRDLVAFALILLMLGMSASFGIASQDERKYTSLEDETPLLLTHSTITDIGFSADSIYTNTTIAAGTYNSCAILENQSMVCWGDNEYGQLGDGTTTGSAVPIYVNVAANETPVEVTVGQVTACALMESGNIYCWGSGYYGKMGNGEPWNDDYVNTEMRQVLLPEGQGGQTVSISGGHICTILDNGDVYCWGRGNQGQLGYGGTSNRNIPTKVNLPGQRSAIAISTGTFMTCAITTHGMGYCWGENDEGQLGNGTTNSRRMTPAEVLFPSGYTPVSISAGDDFACALMDNRKVMCWGENNDGRLGQGPLGTDDETTPVWVIMENSETAHFLDIGTKSACMILDSGETKCWGTNEEGQIGQGDTDIDYYSTPTEVNGNYDFVALSINSDTICAITSNAEGYCWGDNEAGQTGRGSIDTDEPTPGEILFTPNHLMLDDRDPNENGILSIFEPFPRGCIPGSWFNSTLGDCQWNSPGHYTDQAELTQEIPCPIGSYQPNTGQSSCLLSPPGYYTDVEASITPTPCPAGQYQPAEGQTACLIVDLGHFSLEGSVEQTPCPEGTFQDSVGQSTCLDADPGYYVDIKGSNSQFPCPSGTYSQSSGSMSSYPIPPAGHDHSNNPYWVDPATGAMSYDPPQSCTNADIGYHVPYSASSEQFECSLGTYSDTVGLTDCKLASPGHYTDVTGATTDFACSSGFYQPLSGQSFCLEADPGHFVSSNSATEQIECGLGFFQSQSGSDRCTPSKPGNYVNQTGSSTQTPCDSGYYQNQFMSTECRAADQGHYVAETGSLLQSKCEIGSFSAQIASVGCTSATPGHYVDTPASTSQVACSAGTYNPSTGSSSAADCIPSEAGHYIPMAGADAQIPCHTGTYQNLVAMTSCIEADPGHHVPETGMTEQIICAAGSYQFNSGQGTCRAADPGHFVQTSGLTGQTKCIEGWYQPSEGNAECLQAEPGHFASGIGSVTQTECGLGTFQEWPGASKCEDAHIDHYVDTIGSISQSPCPTGSSQPLVGQSKCVWPFGVESPAILFVSAGVIGILSLIAFLMIRRNRRVNLIEHDTID</sequence>
<dbReference type="EMBL" id="KF901291">
    <property type="protein sequence ID" value="AIF25469.1"/>
    <property type="molecule type" value="Genomic_DNA"/>
</dbReference>
<dbReference type="InterPro" id="IPR009091">
    <property type="entry name" value="RCC1/BLIP-II"/>
</dbReference>